<evidence type="ECO:0000256" key="4">
    <source>
        <dbReference type="SAM" id="MobiDB-lite"/>
    </source>
</evidence>
<organism evidence="6 7">
    <name type="scientific">Eiseniibacteriota bacterium</name>
    <dbReference type="NCBI Taxonomy" id="2212470"/>
    <lineage>
        <taxon>Bacteria</taxon>
        <taxon>Candidatus Eiseniibacteriota</taxon>
    </lineage>
</organism>
<dbReference type="GO" id="GO:0016491">
    <property type="term" value="F:oxidoreductase activity"/>
    <property type="evidence" value="ECO:0007669"/>
    <property type="project" value="UniProtKB-KW"/>
</dbReference>
<reference evidence="6 7" key="1">
    <citation type="journal article" date="2019" name="Nat. Microbiol.">
        <title>Mediterranean grassland soil C-N compound turnover is dependent on rainfall and depth, and is mediated by genomically divergent microorganisms.</title>
        <authorList>
            <person name="Diamond S."/>
            <person name="Andeer P.F."/>
            <person name="Li Z."/>
            <person name="Crits-Christoph A."/>
            <person name="Burstein D."/>
            <person name="Anantharaman K."/>
            <person name="Lane K.R."/>
            <person name="Thomas B.C."/>
            <person name="Pan C."/>
            <person name="Northen T.R."/>
            <person name="Banfield J.F."/>
        </authorList>
    </citation>
    <scope>NUCLEOTIDE SEQUENCE [LARGE SCALE GENOMIC DNA]</scope>
    <source>
        <strain evidence="6">WS_8</strain>
    </source>
</reference>
<feature type="domain" description="Ketoreductase" evidence="5">
    <location>
        <begin position="25"/>
        <end position="204"/>
    </location>
</feature>
<dbReference type="CDD" id="cd05233">
    <property type="entry name" value="SDR_c"/>
    <property type="match status" value="1"/>
</dbReference>
<keyword evidence="2" id="KW-0560">Oxidoreductase</keyword>
<dbReference type="InterPro" id="IPR002347">
    <property type="entry name" value="SDR_fam"/>
</dbReference>
<dbReference type="FunFam" id="3.40.50.720:FF:000084">
    <property type="entry name" value="Short-chain dehydrogenase reductase"/>
    <property type="match status" value="1"/>
</dbReference>
<dbReference type="PANTHER" id="PTHR43639:SF1">
    <property type="entry name" value="SHORT-CHAIN DEHYDROGENASE_REDUCTASE FAMILY PROTEIN"/>
    <property type="match status" value="1"/>
</dbReference>
<evidence type="ECO:0000313" key="7">
    <source>
        <dbReference type="Proteomes" id="UP000316609"/>
    </source>
</evidence>
<dbReference type="InterPro" id="IPR020904">
    <property type="entry name" value="Sc_DH/Rdtase_CS"/>
</dbReference>
<evidence type="ECO:0000256" key="1">
    <source>
        <dbReference type="ARBA" id="ARBA00006484"/>
    </source>
</evidence>
<feature type="compositionally biased region" description="Polar residues" evidence="4">
    <location>
        <begin position="1"/>
        <end position="12"/>
    </location>
</feature>
<dbReference type="SUPFAM" id="SSF51735">
    <property type="entry name" value="NAD(P)-binding Rossmann-fold domains"/>
    <property type="match status" value="1"/>
</dbReference>
<dbReference type="PROSITE" id="PS00061">
    <property type="entry name" value="ADH_SHORT"/>
    <property type="match status" value="1"/>
</dbReference>
<comment type="caution">
    <text evidence="6">The sequence shown here is derived from an EMBL/GenBank/DDBJ whole genome shotgun (WGS) entry which is preliminary data.</text>
</comment>
<dbReference type="EMBL" id="VBOY01000093">
    <property type="protein sequence ID" value="TMQ64168.1"/>
    <property type="molecule type" value="Genomic_DNA"/>
</dbReference>
<dbReference type="InterPro" id="IPR036291">
    <property type="entry name" value="NAD(P)-bd_dom_sf"/>
</dbReference>
<dbReference type="PRINTS" id="PR00080">
    <property type="entry name" value="SDRFAMILY"/>
</dbReference>
<dbReference type="InterPro" id="IPR057326">
    <property type="entry name" value="KR_dom"/>
</dbReference>
<evidence type="ECO:0000256" key="2">
    <source>
        <dbReference type="ARBA" id="ARBA00023002"/>
    </source>
</evidence>
<proteinExistence type="inferred from homology"/>
<name>A0A538TKN0_UNCEI</name>
<evidence type="ECO:0000313" key="6">
    <source>
        <dbReference type="EMBL" id="TMQ64168.1"/>
    </source>
</evidence>
<protein>
    <submittedName>
        <fullName evidence="6">SDR family oxidoreductase</fullName>
    </submittedName>
</protein>
<dbReference type="SMART" id="SM00822">
    <property type="entry name" value="PKS_KR"/>
    <property type="match status" value="1"/>
</dbReference>
<comment type="similarity">
    <text evidence="1 3">Belongs to the short-chain dehydrogenases/reductases (SDR) family.</text>
</comment>
<dbReference type="Pfam" id="PF00106">
    <property type="entry name" value="adh_short"/>
    <property type="match status" value="1"/>
</dbReference>
<sequence length="262" mass="27117">MSGRANGSSTEQAHPKGAPMRLDQRVALVTGGSRGLGLSIARALAAEGARIAVLARSGEELTRAIATLEAAGASAMAVAADVTRESEVAAAIAAVIRAWDRLDIVVLNAGTWQGAPLHETTEAQWDLLLDLNLKGAFLTLKHALPHFMRRASGTVVGIASFGGWVGQPGSAAYAASKWGLRGLLESAALEAKPHGIRVSLVYPHNINSAGRTIEPGSAERDRNLEPADVASLVAFLCTAPEHVSIGNVTIWPRAAGVAGTMA</sequence>
<evidence type="ECO:0000259" key="5">
    <source>
        <dbReference type="SMART" id="SM00822"/>
    </source>
</evidence>
<feature type="region of interest" description="Disordered" evidence="4">
    <location>
        <begin position="1"/>
        <end position="21"/>
    </location>
</feature>
<accession>A0A538TKN0</accession>
<dbReference type="Gene3D" id="3.40.50.720">
    <property type="entry name" value="NAD(P)-binding Rossmann-like Domain"/>
    <property type="match status" value="1"/>
</dbReference>
<gene>
    <name evidence="6" type="ORF">E6K78_09745</name>
</gene>
<dbReference type="Proteomes" id="UP000316609">
    <property type="component" value="Unassembled WGS sequence"/>
</dbReference>
<evidence type="ECO:0000256" key="3">
    <source>
        <dbReference type="RuleBase" id="RU000363"/>
    </source>
</evidence>
<dbReference type="AlphaFoldDB" id="A0A538TKN0"/>
<dbReference type="PRINTS" id="PR00081">
    <property type="entry name" value="GDHRDH"/>
</dbReference>
<dbReference type="PANTHER" id="PTHR43639">
    <property type="entry name" value="OXIDOREDUCTASE, SHORT-CHAIN DEHYDROGENASE/REDUCTASE FAMILY (AFU_ORTHOLOGUE AFUA_5G02870)"/>
    <property type="match status" value="1"/>
</dbReference>